<feature type="signal peptide" evidence="3">
    <location>
        <begin position="1"/>
        <end position="23"/>
    </location>
</feature>
<name>A0A4R5QCP2_9PROT</name>
<dbReference type="SUPFAM" id="SSF53822">
    <property type="entry name" value="Periplasmic binding protein-like I"/>
    <property type="match status" value="1"/>
</dbReference>
<dbReference type="PANTHER" id="PTHR47235">
    <property type="entry name" value="BLR6548 PROTEIN"/>
    <property type="match status" value="1"/>
</dbReference>
<keyword evidence="2 3" id="KW-0732">Signal</keyword>
<dbReference type="InterPro" id="IPR028081">
    <property type="entry name" value="Leu-bd"/>
</dbReference>
<feature type="domain" description="Leucine-binding protein" evidence="4">
    <location>
        <begin position="33"/>
        <end position="386"/>
    </location>
</feature>
<dbReference type="CDD" id="cd06343">
    <property type="entry name" value="PBP1_ABC_ligand_binding-like"/>
    <property type="match status" value="1"/>
</dbReference>
<dbReference type="AlphaFoldDB" id="A0A4R5QCP2"/>
<reference evidence="5 6" key="1">
    <citation type="journal article" date="2016" name="J. Microbiol.">
        <title>Dankookia rubra gen. nov., sp. nov., an alphaproteobacterium isolated from sediment of a shallow stream.</title>
        <authorList>
            <person name="Kim W.H."/>
            <person name="Kim D.H."/>
            <person name="Kang K."/>
            <person name="Ahn T.Y."/>
        </authorList>
    </citation>
    <scope>NUCLEOTIDE SEQUENCE [LARGE SCALE GENOMIC DNA]</scope>
    <source>
        <strain evidence="5 6">JCM30602</strain>
    </source>
</reference>
<gene>
    <name evidence="5" type="ORF">E2C06_23545</name>
</gene>
<evidence type="ECO:0000313" key="6">
    <source>
        <dbReference type="Proteomes" id="UP000295096"/>
    </source>
</evidence>
<dbReference type="PANTHER" id="PTHR47235:SF1">
    <property type="entry name" value="BLR6548 PROTEIN"/>
    <property type="match status" value="1"/>
</dbReference>
<organism evidence="5 6">
    <name type="scientific">Dankookia rubra</name>
    <dbReference type="NCBI Taxonomy" id="1442381"/>
    <lineage>
        <taxon>Bacteria</taxon>
        <taxon>Pseudomonadati</taxon>
        <taxon>Pseudomonadota</taxon>
        <taxon>Alphaproteobacteria</taxon>
        <taxon>Acetobacterales</taxon>
        <taxon>Roseomonadaceae</taxon>
        <taxon>Dankookia</taxon>
    </lineage>
</organism>
<proteinExistence type="inferred from homology"/>
<dbReference type="RefSeq" id="WP_133291038.1">
    <property type="nucleotide sequence ID" value="NZ_SMSJ01000043.1"/>
</dbReference>
<accession>A0A4R5QCP2</accession>
<keyword evidence="6" id="KW-1185">Reference proteome</keyword>
<evidence type="ECO:0000313" key="5">
    <source>
        <dbReference type="EMBL" id="TDH60201.1"/>
    </source>
</evidence>
<dbReference type="Pfam" id="PF13458">
    <property type="entry name" value="Peripla_BP_6"/>
    <property type="match status" value="1"/>
</dbReference>
<evidence type="ECO:0000256" key="1">
    <source>
        <dbReference type="ARBA" id="ARBA00010062"/>
    </source>
</evidence>
<evidence type="ECO:0000256" key="2">
    <source>
        <dbReference type="ARBA" id="ARBA00022729"/>
    </source>
</evidence>
<dbReference type="OrthoDB" id="9770729at2"/>
<dbReference type="Proteomes" id="UP000295096">
    <property type="component" value="Unassembled WGS sequence"/>
</dbReference>
<sequence>MLHRRSVLAAAGAVLAAPRIGQAADATGITATEIRIGNTAPYSGPASAYGTIARCEAAYFKMVNEQGGIAGRRINFISYDDGYSPPKTVEQVRRLIEQDKVACLFQNIGTAANSAIVRYANQRKVPHLFIGSGADKWGNYQDTPWTIGWQPSYRTEAQIYTKHLLEQAPKARMALLYQNDDFGKDYVTGVRDILKDRFDTTVTTASFEVTDPTIDSQVLSLQATGAEVLLTAATPKFAAQAIRKVHDIGWKPKLHFLTNVSISAGTVMIPAGGEKGTGIITSAYLKDPTDPTWRDDAGMQDWRAFMQRHYPEGDVTDAGNVFGHGIAATMAQALRQCGRELTRERLIREAANLKALDLAVLLPGIRVDTAPTNYHPIRQMQLARWTGTTWERFGKVIEGATLS</sequence>
<feature type="chain" id="PRO_5020499736" evidence="3">
    <location>
        <begin position="24"/>
        <end position="403"/>
    </location>
</feature>
<dbReference type="Gene3D" id="3.40.50.2300">
    <property type="match status" value="2"/>
</dbReference>
<protein>
    <submittedName>
        <fullName evidence="5">Branched-chain amino acid ABC transporter substrate-binding protein</fullName>
    </submittedName>
</protein>
<evidence type="ECO:0000256" key="3">
    <source>
        <dbReference type="SAM" id="SignalP"/>
    </source>
</evidence>
<evidence type="ECO:0000259" key="4">
    <source>
        <dbReference type="Pfam" id="PF13458"/>
    </source>
</evidence>
<dbReference type="EMBL" id="SMSJ01000043">
    <property type="protein sequence ID" value="TDH60201.1"/>
    <property type="molecule type" value="Genomic_DNA"/>
</dbReference>
<comment type="similarity">
    <text evidence="1">Belongs to the leucine-binding protein family.</text>
</comment>
<dbReference type="InterPro" id="IPR028082">
    <property type="entry name" value="Peripla_BP_I"/>
</dbReference>
<comment type="caution">
    <text evidence="5">The sequence shown here is derived from an EMBL/GenBank/DDBJ whole genome shotgun (WGS) entry which is preliminary data.</text>
</comment>